<protein>
    <submittedName>
        <fullName evidence="1">Uncharacterized protein</fullName>
    </submittedName>
</protein>
<sequence length="186" mass="18686">MPVTKVKSRWDSNGDLVFEDASGNQLLKIADSKLQGDFEASQLKINGVAVTATAAQLNEGSAAHADFTFAAASGAANITEVAVTAKQADGTTTVAAPIVYNLWLSDAATGAGLTATAASGTVTVKSASGAVIGTLTSKKALVVQALATGVFILEITDTGKTAFYVCASTGHGEVKVSAQLVTGDYG</sequence>
<organism evidence="1">
    <name type="scientific">marine sediment metagenome</name>
    <dbReference type="NCBI Taxonomy" id="412755"/>
    <lineage>
        <taxon>unclassified sequences</taxon>
        <taxon>metagenomes</taxon>
        <taxon>ecological metagenomes</taxon>
    </lineage>
</organism>
<gene>
    <name evidence="1" type="ORF">LCGC14_2547910</name>
</gene>
<dbReference type="AlphaFoldDB" id="A0A0F9ANS5"/>
<evidence type="ECO:0000313" key="1">
    <source>
        <dbReference type="EMBL" id="KKL11229.1"/>
    </source>
</evidence>
<name>A0A0F9ANS5_9ZZZZ</name>
<comment type="caution">
    <text evidence="1">The sequence shown here is derived from an EMBL/GenBank/DDBJ whole genome shotgun (WGS) entry which is preliminary data.</text>
</comment>
<accession>A0A0F9ANS5</accession>
<proteinExistence type="predicted"/>
<reference evidence="1" key="1">
    <citation type="journal article" date="2015" name="Nature">
        <title>Complex archaea that bridge the gap between prokaryotes and eukaryotes.</title>
        <authorList>
            <person name="Spang A."/>
            <person name="Saw J.H."/>
            <person name="Jorgensen S.L."/>
            <person name="Zaremba-Niedzwiedzka K."/>
            <person name="Martijn J."/>
            <person name="Lind A.E."/>
            <person name="van Eijk R."/>
            <person name="Schleper C."/>
            <person name="Guy L."/>
            <person name="Ettema T.J."/>
        </authorList>
    </citation>
    <scope>NUCLEOTIDE SEQUENCE</scope>
</reference>
<dbReference type="EMBL" id="LAZR01041741">
    <property type="protein sequence ID" value="KKL11229.1"/>
    <property type="molecule type" value="Genomic_DNA"/>
</dbReference>